<reference evidence="16 17" key="1">
    <citation type="journal article" date="2009" name="Genome Res.">
        <title>Comparative genomic analyses of the human fungal pathogens Coccidioides and their relatives.</title>
        <authorList>
            <person name="Sharpton T.J."/>
            <person name="Stajich J.E."/>
            <person name="Rounsley S.D."/>
            <person name="Gardner M.J."/>
            <person name="Wortman J.R."/>
            <person name="Jordar V.S."/>
            <person name="Maiti R."/>
            <person name="Kodira C.D."/>
            <person name="Neafsey D.E."/>
            <person name="Zeng Q."/>
            <person name="Hung C.-Y."/>
            <person name="McMahan C."/>
            <person name="Muszewska A."/>
            <person name="Grynberg M."/>
            <person name="Mandel M.A."/>
            <person name="Kellner E.M."/>
            <person name="Barker B.M."/>
            <person name="Galgiani J.N."/>
            <person name="Orbach M.J."/>
            <person name="Kirkland T.N."/>
            <person name="Cole G.T."/>
            <person name="Henn M.R."/>
            <person name="Birren B.W."/>
            <person name="Taylor J.W."/>
        </authorList>
    </citation>
    <scope>NUCLEOTIDE SEQUENCE [LARGE SCALE GENOMIC DNA]</scope>
    <source>
        <strain evidence="17">C735</strain>
    </source>
</reference>
<evidence type="ECO:0000256" key="11">
    <source>
        <dbReference type="ARBA" id="ARBA00023242"/>
    </source>
</evidence>
<feature type="region of interest" description="Disordered" evidence="14">
    <location>
        <begin position="72"/>
        <end position="114"/>
    </location>
</feature>
<keyword evidence="7 13" id="KW-0479">Metal-binding</keyword>
<dbReference type="CDD" id="cd01648">
    <property type="entry name" value="TERT"/>
    <property type="match status" value="1"/>
</dbReference>
<dbReference type="Pfam" id="PF00078">
    <property type="entry name" value="RVT_1"/>
    <property type="match status" value="1"/>
</dbReference>
<evidence type="ECO:0000256" key="2">
    <source>
        <dbReference type="ARBA" id="ARBA00012493"/>
    </source>
</evidence>
<evidence type="ECO:0000256" key="7">
    <source>
        <dbReference type="ARBA" id="ARBA00022723"/>
    </source>
</evidence>
<feature type="region of interest" description="Disordered" evidence="14">
    <location>
        <begin position="1"/>
        <end position="47"/>
    </location>
</feature>
<dbReference type="PANTHER" id="PTHR12066:SF0">
    <property type="entry name" value="TELOMERASE REVERSE TRANSCRIPTASE"/>
    <property type="match status" value="1"/>
</dbReference>
<keyword evidence="8 13" id="KW-0460">Magnesium</keyword>
<evidence type="ECO:0000256" key="3">
    <source>
        <dbReference type="ARBA" id="ARBA00016182"/>
    </source>
</evidence>
<dbReference type="FunFam" id="1.10.132.70:FF:000004">
    <property type="entry name" value="Telomerase reverse transcriptase"/>
    <property type="match status" value="1"/>
</dbReference>
<evidence type="ECO:0000256" key="12">
    <source>
        <dbReference type="ARBA" id="ARBA00048173"/>
    </source>
</evidence>
<dbReference type="AlphaFoldDB" id="C5PBG7"/>
<sequence>MGKKRKRPAHGAGQSNRPQKRPNTSPGPEAAGKPSSFEPTSSTSTTHPVLSLYYPRVVKLRSYILELLPPTSKSRRRKVASLGSQNGRVSNIAGSRRSTASQSQARNGDEADRSRAQGVAELLDTTLVGVLKQRDHADAHSRQRDFAAFTQSQFRSSRLRCTKVCATSSQSEIVDFAILTLFKQKRAPYSRHTHLLCHGFQRASSHYAPNHEHGPGIVPQYPNKNVSMLKSFPWTDVLNLLGESCEEIMLHLLLDCGLFVSLNSNRGTYYQLSGVQLVELNLLSQEISEKKPADKGGNESAASHVRHALHSPRSIVFADAENIDVLNRYPDCNDLKHTVHIMKYIFPRQFGLHNVFTSVVDSKQTAQSFKDYTLREEEMAMKKKTCPGKFSNENLNKLPKRLRGNLVGLIQKLQKRHQRCSYVELLRHYCPVEKSPPTEVQRSGPPLTDFATPIASVSAFCRATLQNLIPNDLFGTGDDGALNRDIVMRQVDGFIQLRRFESMSLHDVAQGLKITCVEWLKPPQRTDSADKLCLSDKQKRLEIFLEFIYYIFDSLLIPLIRSNFYVTESNVHRNRLFYFRHDVWKRLIEPSVAQLKSTVFEEVKEETAARILSRRTLGYGTLRMLPKRTGARPIVNLRKRAIVKSRWNGRIELGHSANTLLAPVFQVLNCEKASKSGSLGASMDSVGDMYVRLKRFRERLDQRGISRKDPLYFVKLDVQACFDTIPQKRLLRLVDGLISENEYRVSKYAEVGALHQPGLPGQANDEGGPAKPVRKFVSRAAPAVDFKSAYDFVVERAKQSTKRNTVFVDTGNQKRHEADDLLALLEQHVRNNLVKIGKKYFRQKNGIPQGSVVSSILCNFFYGEHERAELGFLGGDEESLLLRLIDDYLLITTKEDAATRFLRVMLEGGQEYGISVTPGKTLVNFEVEVGGYDIRRLGRSSQEQFPYCGNLIDTRTLAISKDRTRRQDDDLHVCDSLTLELRKTPGQGFYRKSLSMFKLQAHAMFFDVKHNSASVVLAGVYHAFLDCAMRMYAYLRSLSRRQRNSREVRRSSMDDMLTRTIGGLIDYAVRLIRSCTKSSGGDDGEGRSGSTGNNAIITRVQIQWLAVQAFREVLGKKQSRSGRTIQWLDSVGRASRPTGHREAGRLWRVVKDARGVMQNYRI</sequence>
<dbReference type="VEuPathDB" id="FungiDB:CPC735_043950"/>
<protein>
    <recommendedName>
        <fullName evidence="3 13">Telomerase reverse transcriptase</fullName>
        <ecNumber evidence="2 13">2.7.7.49</ecNumber>
    </recommendedName>
    <alternativeName>
        <fullName evidence="13">Telomerase catalytic subunit</fullName>
    </alternativeName>
</protein>
<dbReference type="Gene3D" id="3.30.70.2630">
    <property type="match status" value="1"/>
</dbReference>
<dbReference type="GO" id="GO:0046872">
    <property type="term" value="F:metal ion binding"/>
    <property type="evidence" value="ECO:0007669"/>
    <property type="project" value="UniProtKB-KW"/>
</dbReference>
<dbReference type="SMART" id="SM00975">
    <property type="entry name" value="Telomerase_RBD"/>
    <property type="match status" value="1"/>
</dbReference>
<evidence type="ECO:0000313" key="17">
    <source>
        <dbReference type="Proteomes" id="UP000009084"/>
    </source>
</evidence>
<comment type="similarity">
    <text evidence="1 13">Belongs to the reverse transcriptase family. Telomerase subfamily.</text>
</comment>
<evidence type="ECO:0000256" key="6">
    <source>
        <dbReference type="ARBA" id="ARBA00022695"/>
    </source>
</evidence>
<gene>
    <name evidence="16" type="ORF">CPC735_043950</name>
</gene>
<evidence type="ECO:0000256" key="10">
    <source>
        <dbReference type="ARBA" id="ARBA00022918"/>
    </source>
</evidence>
<dbReference type="EMBL" id="ACFW01000035">
    <property type="protein sequence ID" value="EER25951.1"/>
    <property type="molecule type" value="Genomic_DNA"/>
</dbReference>
<dbReference type="Gene3D" id="1.10.357.90">
    <property type="match status" value="1"/>
</dbReference>
<dbReference type="GO" id="GO:0000781">
    <property type="term" value="C:chromosome, telomeric region"/>
    <property type="evidence" value="ECO:0007669"/>
    <property type="project" value="UniProtKB-SubCell"/>
</dbReference>
<keyword evidence="11 13" id="KW-0539">Nucleus</keyword>
<evidence type="ECO:0000256" key="1">
    <source>
        <dbReference type="ARBA" id="ARBA00008001"/>
    </source>
</evidence>
<evidence type="ECO:0000259" key="15">
    <source>
        <dbReference type="PROSITE" id="PS50878"/>
    </source>
</evidence>
<dbReference type="OrthoDB" id="289721at2759"/>
<dbReference type="GO" id="GO:0000333">
    <property type="term" value="C:telomerase catalytic core complex"/>
    <property type="evidence" value="ECO:0007669"/>
    <property type="project" value="TreeGrafter"/>
</dbReference>
<dbReference type="GO" id="GO:0007004">
    <property type="term" value="P:telomere maintenance via telomerase"/>
    <property type="evidence" value="ECO:0007669"/>
    <property type="project" value="TreeGrafter"/>
</dbReference>
<dbReference type="GO" id="GO:0003720">
    <property type="term" value="F:telomerase activity"/>
    <property type="evidence" value="ECO:0007669"/>
    <property type="project" value="InterPro"/>
</dbReference>
<dbReference type="Gene3D" id="1.10.132.70">
    <property type="match status" value="1"/>
</dbReference>
<evidence type="ECO:0000256" key="4">
    <source>
        <dbReference type="ARBA" id="ARBA00022454"/>
    </source>
</evidence>
<keyword evidence="6 13" id="KW-0548">Nucleotidyltransferase</keyword>
<dbReference type="InterPro" id="IPR000477">
    <property type="entry name" value="RT_dom"/>
</dbReference>
<dbReference type="Pfam" id="PF21399">
    <property type="entry name" value="TERT_C"/>
    <property type="match status" value="1"/>
</dbReference>
<dbReference type="InterPro" id="IPR021891">
    <property type="entry name" value="Telomerase_RBD"/>
</dbReference>
<evidence type="ECO:0000256" key="14">
    <source>
        <dbReference type="SAM" id="MobiDB-lite"/>
    </source>
</evidence>
<dbReference type="Proteomes" id="UP000009084">
    <property type="component" value="Unassembled WGS sequence"/>
</dbReference>
<feature type="domain" description="Reverse transcriptase" evidence="15">
    <location>
        <begin position="606"/>
        <end position="952"/>
    </location>
</feature>
<dbReference type="GO" id="GO:0042162">
    <property type="term" value="F:telomeric DNA binding"/>
    <property type="evidence" value="ECO:0007669"/>
    <property type="project" value="TreeGrafter"/>
</dbReference>
<evidence type="ECO:0000256" key="5">
    <source>
        <dbReference type="ARBA" id="ARBA00022679"/>
    </source>
</evidence>
<comment type="catalytic activity">
    <reaction evidence="12 13">
        <text>DNA(n) + a 2'-deoxyribonucleoside 5'-triphosphate = DNA(n+1) + diphosphate</text>
        <dbReference type="Rhea" id="RHEA:22508"/>
        <dbReference type="Rhea" id="RHEA-COMP:17339"/>
        <dbReference type="Rhea" id="RHEA-COMP:17340"/>
        <dbReference type="ChEBI" id="CHEBI:33019"/>
        <dbReference type="ChEBI" id="CHEBI:61560"/>
        <dbReference type="ChEBI" id="CHEBI:173112"/>
        <dbReference type="EC" id="2.7.7.49"/>
    </reaction>
</comment>
<comment type="function">
    <text evidence="13">Telomerase is a ribonucleoprotein enzyme essential for the replication of chromosome termini in most eukaryotes. It elongates telomeres. It is a reverse transcriptase that adds simple sequence repeats to chromosome ends by copying a template sequence within the RNA component of the enzyme.</text>
</comment>
<accession>C5PBG7</accession>
<dbReference type="InterPro" id="IPR003545">
    <property type="entry name" value="Telomerase_RT"/>
</dbReference>
<keyword evidence="4 13" id="KW-0158">Chromosome</keyword>
<evidence type="ECO:0000256" key="13">
    <source>
        <dbReference type="RuleBase" id="RU365061"/>
    </source>
</evidence>
<evidence type="ECO:0000256" key="8">
    <source>
        <dbReference type="ARBA" id="ARBA00022842"/>
    </source>
</evidence>
<keyword evidence="9 13" id="KW-0779">Telomere</keyword>
<feature type="compositionally biased region" description="Polar residues" evidence="14">
    <location>
        <begin position="82"/>
        <end position="93"/>
    </location>
</feature>
<feature type="compositionally biased region" description="Low complexity" evidence="14">
    <location>
        <begin position="34"/>
        <end position="47"/>
    </location>
</feature>
<dbReference type="Pfam" id="PF12009">
    <property type="entry name" value="Telomerase_RBD"/>
    <property type="match status" value="1"/>
</dbReference>
<feature type="compositionally biased region" description="Polar residues" evidence="14">
    <location>
        <begin position="13"/>
        <end position="26"/>
    </location>
</feature>
<organism evidence="16 17">
    <name type="scientific">Coccidioides posadasii (strain C735)</name>
    <name type="common">Valley fever fungus</name>
    <dbReference type="NCBI Taxonomy" id="222929"/>
    <lineage>
        <taxon>Eukaryota</taxon>
        <taxon>Fungi</taxon>
        <taxon>Dikarya</taxon>
        <taxon>Ascomycota</taxon>
        <taxon>Pezizomycotina</taxon>
        <taxon>Eurotiomycetes</taxon>
        <taxon>Eurotiomycetidae</taxon>
        <taxon>Onygenales</taxon>
        <taxon>Onygenaceae</taxon>
        <taxon>Coccidioides</taxon>
    </lineage>
</organism>
<dbReference type="PROSITE" id="PS50878">
    <property type="entry name" value="RT_POL"/>
    <property type="match status" value="1"/>
</dbReference>
<comment type="subcellular location">
    <subcellularLocation>
        <location evidence="13">Nucleus</location>
    </subcellularLocation>
    <subcellularLocation>
        <location evidence="13">Chromosome</location>
        <location evidence="13">Telomere</location>
    </subcellularLocation>
</comment>
<name>C5PBG7_COCP7</name>
<evidence type="ECO:0000256" key="9">
    <source>
        <dbReference type="ARBA" id="ARBA00022895"/>
    </source>
</evidence>
<dbReference type="InterPro" id="IPR049139">
    <property type="entry name" value="TERT_C"/>
</dbReference>
<feature type="compositionally biased region" description="Low complexity" evidence="14">
    <location>
        <begin position="95"/>
        <end position="106"/>
    </location>
</feature>
<comment type="caution">
    <text evidence="16">The sequence shown here is derived from an EMBL/GenBank/DDBJ whole genome shotgun (WGS) entry which is preliminary data.</text>
</comment>
<dbReference type="PANTHER" id="PTHR12066">
    <property type="entry name" value="TELOMERASE REVERSE TRANSCRIPTASE"/>
    <property type="match status" value="1"/>
</dbReference>
<proteinExistence type="inferred from homology"/>
<dbReference type="GO" id="GO:0070034">
    <property type="term" value="F:telomerase RNA binding"/>
    <property type="evidence" value="ECO:0007669"/>
    <property type="project" value="TreeGrafter"/>
</dbReference>
<keyword evidence="10 13" id="KW-0695">RNA-directed DNA polymerase</keyword>
<dbReference type="HOGENOM" id="CLU_001996_0_1_1"/>
<dbReference type="PRINTS" id="PR01365">
    <property type="entry name" value="TELOMERASERT"/>
</dbReference>
<dbReference type="EC" id="2.7.7.49" evidence="2 13"/>
<keyword evidence="5 13" id="KW-0808">Transferase</keyword>
<evidence type="ECO:0000313" key="16">
    <source>
        <dbReference type="EMBL" id="EER25951.1"/>
    </source>
</evidence>